<reference evidence="3 4" key="1">
    <citation type="submission" date="2019-10" db="EMBL/GenBank/DDBJ databases">
        <title>Vibrio sp. nov., isolated from Coralline algae surface.</title>
        <authorList>
            <person name="Geng Y."/>
            <person name="Zhang X."/>
        </authorList>
    </citation>
    <scope>NUCLEOTIDE SEQUENCE [LARGE SCALE GENOMIC DNA]</scope>
    <source>
        <strain evidence="3 4">SM1977</strain>
    </source>
</reference>
<keyword evidence="2" id="KW-0732">Signal</keyword>
<dbReference type="AlphaFoldDB" id="A0A5Q0TI58"/>
<keyword evidence="4" id="KW-1185">Reference proteome</keyword>
<gene>
    <name evidence="3" type="ORF">GFB47_14190</name>
</gene>
<feature type="chain" id="PRO_5024327790" evidence="2">
    <location>
        <begin position="22"/>
        <end position="132"/>
    </location>
</feature>
<dbReference type="PROSITE" id="PS51257">
    <property type="entry name" value="PROKAR_LIPOPROTEIN"/>
    <property type="match status" value="1"/>
</dbReference>
<proteinExistence type="predicted"/>
<dbReference type="Proteomes" id="UP000348942">
    <property type="component" value="Chromosome 2"/>
</dbReference>
<sequence length="132" mass="14763">MKIYQGVLALTLLIASGTTWAQSCSDKIGCAEKTCQIETQLEMAKLHDNQDKEAGLTTALQQAKLHCTDASLESNLYDDISDVQKDMAEHKADLVEAMQDNKADKIKKYQDKIAEDEQKLDQLQLEAAKFKK</sequence>
<evidence type="ECO:0000256" key="2">
    <source>
        <dbReference type="SAM" id="SignalP"/>
    </source>
</evidence>
<feature type="coiled-coil region" evidence="1">
    <location>
        <begin position="80"/>
        <end position="126"/>
    </location>
</feature>
<dbReference type="Pfam" id="PF06476">
    <property type="entry name" value="DUF1090"/>
    <property type="match status" value="1"/>
</dbReference>
<organism evidence="3 4">
    <name type="scientific">Vibrio algicola</name>
    <dbReference type="NCBI Taxonomy" id="2662262"/>
    <lineage>
        <taxon>Bacteria</taxon>
        <taxon>Pseudomonadati</taxon>
        <taxon>Pseudomonadota</taxon>
        <taxon>Gammaproteobacteria</taxon>
        <taxon>Vibrionales</taxon>
        <taxon>Vibrionaceae</taxon>
        <taxon>Vibrio</taxon>
    </lineage>
</organism>
<accession>A0A5Q0TI58</accession>
<dbReference type="EMBL" id="CP045700">
    <property type="protein sequence ID" value="QGA66564.1"/>
    <property type="molecule type" value="Genomic_DNA"/>
</dbReference>
<dbReference type="RefSeq" id="WP_153448697.1">
    <property type="nucleotide sequence ID" value="NZ_CP045700.1"/>
</dbReference>
<evidence type="ECO:0000256" key="1">
    <source>
        <dbReference type="SAM" id="Coils"/>
    </source>
</evidence>
<keyword evidence="1" id="KW-0175">Coiled coil</keyword>
<evidence type="ECO:0000313" key="4">
    <source>
        <dbReference type="Proteomes" id="UP000348942"/>
    </source>
</evidence>
<protein>
    <submittedName>
        <fullName evidence="3">DUF1090 family protein</fullName>
    </submittedName>
</protein>
<evidence type="ECO:0000313" key="3">
    <source>
        <dbReference type="EMBL" id="QGA66564.1"/>
    </source>
</evidence>
<name>A0A5Q0TI58_9VIBR</name>
<dbReference type="InterPro" id="IPR009468">
    <property type="entry name" value="DUF1090"/>
</dbReference>
<feature type="signal peptide" evidence="2">
    <location>
        <begin position="1"/>
        <end position="21"/>
    </location>
</feature>